<evidence type="ECO:0000313" key="4">
    <source>
        <dbReference type="Proteomes" id="UP001183410"/>
    </source>
</evidence>
<dbReference type="RefSeq" id="WP_311668845.1">
    <property type="nucleotide sequence ID" value="NZ_JAVREO010000012.1"/>
</dbReference>
<sequence length="1077" mass="114184">MVEQGQVTQGPSGGRSDEAAVSARAATAVRRAEEVLRRAEYAPVPVPALGLVRGAELDEAVSELVAVEDLLPVDAAERRELVPALGVLRALRHAVTSGTGLRVREFRPNPAGPPTPPAVDREAALGHLRWADRRLPLTDPLATAARLALVRLLAPKWLARAERRDLLEIVGSAARQRAADPGVWEAVRVQDRLARTMFPPTVTWRLVDTAQVFNIAVALSCADGGVALMGLPPRQEAQARRLFAALAEAPDERRMVTAVHAWLDLLAALPDGPMRPHFVQHRADLLGVLEAANPNPSAEPRDGGVPRRGWQWPAARAAAADLAALLDGDVSYFGGVQPAAAVAALGWPAGAPSGVSWLVAELAGGGPAGQPAAPGAAGRAAPAGRYGLWPADPDRLARAARQLRDAVRDPAAAGGDPRLAGYRPMARAIRLLGRARVEDRGLLDQAVARVRRCLDRGPILGDPEFHRLLEGALRCDLALECLRGALREHNPELLATALVELEMLHDLAVWGWGSGVEYTALSRLAHAHVLRARLVPATAADHLDRAVEAGRWAMNELTAHVLHQHGAEAALAAARAGATLALRVAGWAGERGRAGDVVEALEFGRALVLRAAAVSATISDRLRQRGFPQLAARWDATSWDVKETTDEESAAAELRQQAFRALGVSDRFTSRGGRGTRFLFETPSPALLGTELAECGADALAYLVPGDGRSPGYAVLLTPGLTGFQLLTLPGLTTEAPPLRRYLTAAADRSRALNTDDEPAAEDVWRGALTELCDWAWPAAIGPLLDALARRGTAAPEPRVVLVPGGPLGLVPWHAARAPGAGPYACQRAVFSYAASGAQLLRAVARRRRRPAERPALLASFDLLWAPIETDLLHAAYYPNARRYGDCERGEPDAPGTRDEVLAVLPGGDRPASLVHLSCHGMAGPSPDRSSLSLEDGELTVARLLTHAAGARSGEDAGPLVVLSVCETDLSTRDHDEALTVATALVTAGAADVVGSRWAVRDGATAVLISVFHHFLNTEGLAPADALRAAQLWMLDPDRTPPATLTGPLASEATRSDLHHPPHWAAFTHQGNPRPNG</sequence>
<dbReference type="InterPro" id="IPR024983">
    <property type="entry name" value="CHAT_dom"/>
</dbReference>
<protein>
    <submittedName>
        <fullName evidence="3">CHAT domain-containing protein</fullName>
    </submittedName>
</protein>
<organism evidence="3 4">
    <name type="scientific">Streptomyces chisholmiae</name>
    <dbReference type="NCBI Taxonomy" id="3075540"/>
    <lineage>
        <taxon>Bacteria</taxon>
        <taxon>Bacillati</taxon>
        <taxon>Actinomycetota</taxon>
        <taxon>Actinomycetes</taxon>
        <taxon>Kitasatosporales</taxon>
        <taxon>Streptomycetaceae</taxon>
        <taxon>Streptomyces</taxon>
    </lineage>
</organism>
<name>A0ABU2JX13_9ACTN</name>
<evidence type="ECO:0000313" key="3">
    <source>
        <dbReference type="EMBL" id="MDT0268763.1"/>
    </source>
</evidence>
<dbReference type="Proteomes" id="UP001183410">
    <property type="component" value="Unassembled WGS sequence"/>
</dbReference>
<feature type="region of interest" description="Disordered" evidence="1">
    <location>
        <begin position="1"/>
        <end position="22"/>
    </location>
</feature>
<evidence type="ECO:0000256" key="1">
    <source>
        <dbReference type="SAM" id="MobiDB-lite"/>
    </source>
</evidence>
<feature type="domain" description="CHAT" evidence="2">
    <location>
        <begin position="771"/>
        <end position="1072"/>
    </location>
</feature>
<keyword evidence="4" id="KW-1185">Reference proteome</keyword>
<feature type="compositionally biased region" description="Polar residues" evidence="1">
    <location>
        <begin position="1"/>
        <end position="10"/>
    </location>
</feature>
<gene>
    <name evidence="3" type="ORF">RM844_20970</name>
</gene>
<proteinExistence type="predicted"/>
<accession>A0ABU2JX13</accession>
<evidence type="ECO:0000259" key="2">
    <source>
        <dbReference type="Pfam" id="PF12770"/>
    </source>
</evidence>
<reference evidence="4" key="1">
    <citation type="submission" date="2023-07" db="EMBL/GenBank/DDBJ databases">
        <title>30 novel species of actinomycetes from the DSMZ collection.</title>
        <authorList>
            <person name="Nouioui I."/>
        </authorList>
    </citation>
    <scope>NUCLEOTIDE SEQUENCE [LARGE SCALE GENOMIC DNA]</scope>
    <source>
        <strain evidence="4">DSM 44915</strain>
    </source>
</reference>
<dbReference type="EMBL" id="JAVREO010000012">
    <property type="protein sequence ID" value="MDT0268763.1"/>
    <property type="molecule type" value="Genomic_DNA"/>
</dbReference>
<comment type="caution">
    <text evidence="3">The sequence shown here is derived from an EMBL/GenBank/DDBJ whole genome shotgun (WGS) entry which is preliminary data.</text>
</comment>
<dbReference type="Pfam" id="PF12770">
    <property type="entry name" value="CHAT"/>
    <property type="match status" value="1"/>
</dbReference>
<feature type="region of interest" description="Disordered" evidence="1">
    <location>
        <begin position="1043"/>
        <end position="1077"/>
    </location>
</feature>